<dbReference type="CDD" id="cd00761">
    <property type="entry name" value="Glyco_tranf_GTA_type"/>
    <property type="match status" value="1"/>
</dbReference>
<evidence type="ECO:0000313" key="5">
    <source>
        <dbReference type="Proteomes" id="UP001154420"/>
    </source>
</evidence>
<dbReference type="GO" id="GO:0016757">
    <property type="term" value="F:glycosyltransferase activity"/>
    <property type="evidence" value="ECO:0007669"/>
    <property type="project" value="UniProtKB-KW"/>
</dbReference>
<comment type="caution">
    <text evidence="4">The sequence shown here is derived from an EMBL/GenBank/DDBJ whole genome shotgun (WGS) entry which is preliminary data.</text>
</comment>
<dbReference type="SUPFAM" id="SSF53448">
    <property type="entry name" value="Nucleotide-diphospho-sugar transferases"/>
    <property type="match status" value="1"/>
</dbReference>
<dbReference type="PANTHER" id="PTHR22916:SF51">
    <property type="entry name" value="GLYCOSYLTRANSFERASE EPSH-RELATED"/>
    <property type="match status" value="1"/>
</dbReference>
<dbReference type="PANTHER" id="PTHR22916">
    <property type="entry name" value="GLYCOSYLTRANSFERASE"/>
    <property type="match status" value="1"/>
</dbReference>
<evidence type="ECO:0000256" key="2">
    <source>
        <dbReference type="ARBA" id="ARBA00022679"/>
    </source>
</evidence>
<dbReference type="EMBL" id="QZDT01000011">
    <property type="protein sequence ID" value="NBJ92685.1"/>
    <property type="molecule type" value="Genomic_DNA"/>
</dbReference>
<feature type="domain" description="Glycosyltransferase 2-like" evidence="3">
    <location>
        <begin position="7"/>
        <end position="110"/>
    </location>
</feature>
<proteinExistence type="predicted"/>
<keyword evidence="1" id="KW-0328">Glycosyltransferase</keyword>
<accession>A0A9X5BF00</accession>
<evidence type="ECO:0000259" key="3">
    <source>
        <dbReference type="Pfam" id="PF00535"/>
    </source>
</evidence>
<sequence length="355" mass="42093">MNEIVTFVVPVYNSGRTIARTIESILNQTDGRYKVMIVNDGSDDDTEEICKRYIKENKIDYIYQENRGLGGARNRGMDLVDTPYVSFLDSDDWLMPEYVEKLAYHLKRHKEEKIEMIMTLPQIFHEGSKIVKDWYDKPLFESIFPEDGVIVNPQENADIYRFEVNQCRKVLQMKFINRIHFRFRERVKWEDVYPHFYLLSKCCVCMGIGETGFYYRIGSHTQITSLRGKERMDILVVFEDLLQYIFSENRKALYFPVMRVMVRFSIWCIRMADTDNRKNLVDKLHLVFKRLPKECITALKKGVKECCGRADARQYLLFITAIRRKPLSFVFYDYLWQEMGEKTIKKLLGAGERVA</sequence>
<dbReference type="InterPro" id="IPR001173">
    <property type="entry name" value="Glyco_trans_2-like"/>
</dbReference>
<reference evidence="4" key="1">
    <citation type="submission" date="2018-09" db="EMBL/GenBank/DDBJ databases">
        <title>Murine metabolic-syndrome-specific gut microbial biobank.</title>
        <authorList>
            <person name="Liu C."/>
        </authorList>
    </citation>
    <scope>NUCLEOTIDE SEQUENCE</scope>
    <source>
        <strain evidence="4">D42-62</strain>
    </source>
</reference>
<evidence type="ECO:0000256" key="1">
    <source>
        <dbReference type="ARBA" id="ARBA00022676"/>
    </source>
</evidence>
<keyword evidence="2" id="KW-0808">Transferase</keyword>
<gene>
    <name evidence="4" type="ORF">D5281_08780</name>
</gene>
<dbReference type="Pfam" id="PF00535">
    <property type="entry name" value="Glycos_transf_2"/>
    <property type="match status" value="1"/>
</dbReference>
<dbReference type="RefSeq" id="WP_330584900.1">
    <property type="nucleotide sequence ID" value="NZ_QZDT01000011.1"/>
</dbReference>
<evidence type="ECO:0000313" key="4">
    <source>
        <dbReference type="EMBL" id="NBJ92685.1"/>
    </source>
</evidence>
<keyword evidence="5" id="KW-1185">Reference proteome</keyword>
<name>A0A9X5BF00_9FIRM</name>
<dbReference type="AlphaFoldDB" id="A0A9X5BF00"/>
<organism evidence="4 5">
    <name type="scientific">Parablautia muri</name>
    <dbReference type="NCBI Taxonomy" id="2320879"/>
    <lineage>
        <taxon>Bacteria</taxon>
        <taxon>Bacillati</taxon>
        <taxon>Bacillota</taxon>
        <taxon>Clostridia</taxon>
        <taxon>Lachnospirales</taxon>
        <taxon>Lachnospiraceae</taxon>
        <taxon>Parablautia</taxon>
    </lineage>
</organism>
<dbReference type="Gene3D" id="3.90.550.10">
    <property type="entry name" value="Spore Coat Polysaccharide Biosynthesis Protein SpsA, Chain A"/>
    <property type="match status" value="1"/>
</dbReference>
<protein>
    <submittedName>
        <fullName evidence="4">Glycosyltransferase family 2 protein</fullName>
    </submittedName>
</protein>
<dbReference type="Proteomes" id="UP001154420">
    <property type="component" value="Unassembled WGS sequence"/>
</dbReference>
<dbReference type="InterPro" id="IPR029044">
    <property type="entry name" value="Nucleotide-diphossugar_trans"/>
</dbReference>